<protein>
    <submittedName>
        <fullName evidence="1">Uncharacterized protein</fullName>
    </submittedName>
</protein>
<organism evidence="1 2">
    <name type="scientific">Achaetomium macrosporum</name>
    <dbReference type="NCBI Taxonomy" id="79813"/>
    <lineage>
        <taxon>Eukaryota</taxon>
        <taxon>Fungi</taxon>
        <taxon>Dikarya</taxon>
        <taxon>Ascomycota</taxon>
        <taxon>Pezizomycotina</taxon>
        <taxon>Sordariomycetes</taxon>
        <taxon>Sordariomycetidae</taxon>
        <taxon>Sordariales</taxon>
        <taxon>Chaetomiaceae</taxon>
        <taxon>Achaetomium</taxon>
    </lineage>
</organism>
<accession>A0AAN7C5H8</accession>
<evidence type="ECO:0000313" key="2">
    <source>
        <dbReference type="Proteomes" id="UP001303760"/>
    </source>
</evidence>
<proteinExistence type="predicted"/>
<dbReference type="Proteomes" id="UP001303760">
    <property type="component" value="Unassembled WGS sequence"/>
</dbReference>
<sequence>MSYNVYLAESLGGGKSDHHAILVERDVPAKTGEPRFLYQVKGSIAQGMTYEFRGAREDDFMLGKTLLGSVDADNFNCIDRICSSVPPPKKQFHGPKRLYPREKLYKCQAWTRDALGALETEGILRNPHGIPWQEIHEGRRTDTWSI</sequence>
<gene>
    <name evidence="1" type="ORF">C8A03DRAFT_18100</name>
</gene>
<reference evidence="1" key="2">
    <citation type="submission" date="2023-05" db="EMBL/GenBank/DDBJ databases">
        <authorList>
            <consortium name="Lawrence Berkeley National Laboratory"/>
            <person name="Steindorff A."/>
            <person name="Hensen N."/>
            <person name="Bonometti L."/>
            <person name="Westerberg I."/>
            <person name="Brannstrom I.O."/>
            <person name="Guillou S."/>
            <person name="Cros-Aarteil S."/>
            <person name="Calhoun S."/>
            <person name="Haridas S."/>
            <person name="Kuo A."/>
            <person name="Mondo S."/>
            <person name="Pangilinan J."/>
            <person name="Riley R."/>
            <person name="Labutti K."/>
            <person name="Andreopoulos B."/>
            <person name="Lipzen A."/>
            <person name="Chen C."/>
            <person name="Yanf M."/>
            <person name="Daum C."/>
            <person name="Ng V."/>
            <person name="Clum A."/>
            <person name="Ohm R."/>
            <person name="Martin F."/>
            <person name="Silar P."/>
            <person name="Natvig D."/>
            <person name="Lalanne C."/>
            <person name="Gautier V."/>
            <person name="Ament-Velasquez S.L."/>
            <person name="Kruys A."/>
            <person name="Hutchinson M.I."/>
            <person name="Powell A.J."/>
            <person name="Barry K."/>
            <person name="Miller A.N."/>
            <person name="Grigoriev I.V."/>
            <person name="Debuchy R."/>
            <person name="Gladieux P."/>
            <person name="Thoren M.H."/>
            <person name="Johannesson H."/>
        </authorList>
    </citation>
    <scope>NUCLEOTIDE SEQUENCE</scope>
    <source>
        <strain evidence="1">CBS 532.94</strain>
    </source>
</reference>
<dbReference type="AlphaFoldDB" id="A0AAN7C5H8"/>
<evidence type="ECO:0000313" key="1">
    <source>
        <dbReference type="EMBL" id="KAK4235102.1"/>
    </source>
</evidence>
<dbReference type="Pfam" id="PF20174">
    <property type="entry name" value="DUF6540"/>
    <property type="match status" value="1"/>
</dbReference>
<name>A0AAN7C5H8_9PEZI</name>
<keyword evidence="2" id="KW-1185">Reference proteome</keyword>
<dbReference type="EMBL" id="MU860297">
    <property type="protein sequence ID" value="KAK4235102.1"/>
    <property type="molecule type" value="Genomic_DNA"/>
</dbReference>
<reference evidence="1" key="1">
    <citation type="journal article" date="2023" name="Mol. Phylogenet. Evol.">
        <title>Genome-scale phylogeny and comparative genomics of the fungal order Sordariales.</title>
        <authorList>
            <person name="Hensen N."/>
            <person name="Bonometti L."/>
            <person name="Westerberg I."/>
            <person name="Brannstrom I.O."/>
            <person name="Guillou S."/>
            <person name="Cros-Aarteil S."/>
            <person name="Calhoun S."/>
            <person name="Haridas S."/>
            <person name="Kuo A."/>
            <person name="Mondo S."/>
            <person name="Pangilinan J."/>
            <person name="Riley R."/>
            <person name="LaButti K."/>
            <person name="Andreopoulos B."/>
            <person name="Lipzen A."/>
            <person name="Chen C."/>
            <person name="Yan M."/>
            <person name="Daum C."/>
            <person name="Ng V."/>
            <person name="Clum A."/>
            <person name="Steindorff A."/>
            <person name="Ohm R.A."/>
            <person name="Martin F."/>
            <person name="Silar P."/>
            <person name="Natvig D.O."/>
            <person name="Lalanne C."/>
            <person name="Gautier V."/>
            <person name="Ament-Velasquez S.L."/>
            <person name="Kruys A."/>
            <person name="Hutchinson M.I."/>
            <person name="Powell A.J."/>
            <person name="Barry K."/>
            <person name="Miller A.N."/>
            <person name="Grigoriev I.V."/>
            <person name="Debuchy R."/>
            <person name="Gladieux P."/>
            <person name="Hiltunen Thoren M."/>
            <person name="Johannesson H."/>
        </authorList>
    </citation>
    <scope>NUCLEOTIDE SEQUENCE</scope>
    <source>
        <strain evidence="1">CBS 532.94</strain>
    </source>
</reference>
<dbReference type="InterPro" id="IPR046670">
    <property type="entry name" value="DUF6540"/>
</dbReference>
<comment type="caution">
    <text evidence="1">The sequence shown here is derived from an EMBL/GenBank/DDBJ whole genome shotgun (WGS) entry which is preliminary data.</text>
</comment>